<proteinExistence type="inferred from homology"/>
<dbReference type="InterPro" id="IPR033738">
    <property type="entry name" value="AsnB_N"/>
</dbReference>
<dbReference type="CDD" id="cd01991">
    <property type="entry name" value="Asn_synthase_B_C"/>
    <property type="match status" value="1"/>
</dbReference>
<evidence type="ECO:0000256" key="7">
    <source>
        <dbReference type="ARBA" id="ARBA00048741"/>
    </source>
</evidence>
<feature type="binding site" evidence="9">
    <location>
        <position position="101"/>
    </location>
    <ligand>
        <name>L-glutamine</name>
        <dbReference type="ChEBI" id="CHEBI:58359"/>
    </ligand>
</feature>
<keyword evidence="11" id="KW-0436">Ligase</keyword>
<dbReference type="SUPFAM" id="SSF52402">
    <property type="entry name" value="Adenine nucleotide alpha hydrolases-like"/>
    <property type="match status" value="1"/>
</dbReference>
<dbReference type="Pfam" id="PF13537">
    <property type="entry name" value="GATase_7"/>
    <property type="match status" value="1"/>
</dbReference>
<dbReference type="PROSITE" id="PS51278">
    <property type="entry name" value="GATASE_TYPE_2"/>
    <property type="match status" value="1"/>
</dbReference>
<dbReference type="Proteomes" id="UP000198736">
    <property type="component" value="Unassembled WGS sequence"/>
</dbReference>
<accession>A0A0S4LE74</accession>
<dbReference type="OrthoDB" id="9763290at2"/>
<evidence type="ECO:0000259" key="10">
    <source>
        <dbReference type="PROSITE" id="PS51278"/>
    </source>
</evidence>
<dbReference type="STRING" id="1742973.COMA2_160037"/>
<dbReference type="EC" id="6.3.5.4" evidence="3"/>
<dbReference type="RefSeq" id="WP_090895605.1">
    <property type="nucleotide sequence ID" value="NZ_CZPZ01000008.1"/>
</dbReference>
<dbReference type="PANTHER" id="PTHR43284">
    <property type="entry name" value="ASPARAGINE SYNTHETASE (GLUTAMINE-HYDROLYZING)"/>
    <property type="match status" value="1"/>
</dbReference>
<evidence type="ECO:0000256" key="8">
    <source>
        <dbReference type="PIRSR" id="PIRSR001589-1"/>
    </source>
</evidence>
<comment type="pathway">
    <text evidence="1">Amino-acid biosynthesis; L-asparagine biosynthesis; L-asparagine from L-aspartate (L-Gln route): step 1/1.</text>
</comment>
<name>A0A0S4LE74_9BACT</name>
<protein>
    <recommendedName>
        <fullName evidence="3">asparagine synthase (glutamine-hydrolyzing)</fullName>
        <ecNumber evidence="3">6.3.5.4</ecNumber>
    </recommendedName>
</protein>
<dbReference type="EMBL" id="CZPZ01000008">
    <property type="protein sequence ID" value="CUS34212.1"/>
    <property type="molecule type" value="Genomic_DNA"/>
</dbReference>
<dbReference type="GO" id="GO:0005829">
    <property type="term" value="C:cytosol"/>
    <property type="evidence" value="ECO:0007669"/>
    <property type="project" value="TreeGrafter"/>
</dbReference>
<dbReference type="InterPro" id="IPR017932">
    <property type="entry name" value="GATase_2_dom"/>
</dbReference>
<comment type="similarity">
    <text evidence="2">Belongs to the asparagine synthetase family.</text>
</comment>
<keyword evidence="8" id="KW-0028">Amino-acid biosynthesis</keyword>
<evidence type="ECO:0000256" key="6">
    <source>
        <dbReference type="ARBA" id="ARBA00022962"/>
    </source>
</evidence>
<dbReference type="InterPro" id="IPR001962">
    <property type="entry name" value="Asn_synthase"/>
</dbReference>
<dbReference type="NCBIfam" id="TIGR01536">
    <property type="entry name" value="asn_synth_AEB"/>
    <property type="match status" value="1"/>
</dbReference>
<evidence type="ECO:0000256" key="9">
    <source>
        <dbReference type="PIRSR" id="PIRSR001589-2"/>
    </source>
</evidence>
<dbReference type="InterPro" id="IPR006426">
    <property type="entry name" value="Asn_synth_AEB"/>
</dbReference>
<keyword evidence="6 8" id="KW-0315">Glutamine amidotransferase</keyword>
<dbReference type="GO" id="GO:0006529">
    <property type="term" value="P:asparagine biosynthetic process"/>
    <property type="evidence" value="ECO:0007669"/>
    <property type="project" value="UniProtKB-KW"/>
</dbReference>
<evidence type="ECO:0000313" key="12">
    <source>
        <dbReference type="Proteomes" id="UP000198736"/>
    </source>
</evidence>
<reference evidence="12" key="1">
    <citation type="submission" date="2015-10" db="EMBL/GenBank/DDBJ databases">
        <authorList>
            <person name="Luecker S."/>
            <person name="Luecker S."/>
        </authorList>
    </citation>
    <scope>NUCLEOTIDE SEQUENCE [LARGE SCALE GENOMIC DNA]</scope>
</reference>
<dbReference type="AlphaFoldDB" id="A0A0S4LE74"/>
<dbReference type="Pfam" id="PF00733">
    <property type="entry name" value="Asn_synthase"/>
    <property type="match status" value="1"/>
</dbReference>
<dbReference type="Gene3D" id="3.60.20.10">
    <property type="entry name" value="Glutamine Phosphoribosylpyrophosphate, subunit 1, domain 1"/>
    <property type="match status" value="1"/>
</dbReference>
<evidence type="ECO:0000256" key="4">
    <source>
        <dbReference type="ARBA" id="ARBA00022741"/>
    </source>
</evidence>
<feature type="active site" description="For GATase activity" evidence="8">
    <location>
        <position position="2"/>
    </location>
</feature>
<keyword evidence="4 9" id="KW-0547">Nucleotide-binding</keyword>
<dbReference type="GO" id="GO:0004066">
    <property type="term" value="F:asparagine synthase (glutamine-hydrolyzing) activity"/>
    <property type="evidence" value="ECO:0007669"/>
    <property type="project" value="UniProtKB-EC"/>
</dbReference>
<dbReference type="CDD" id="cd00712">
    <property type="entry name" value="AsnB"/>
    <property type="match status" value="1"/>
</dbReference>
<keyword evidence="8" id="KW-0061">Asparagine biosynthesis</keyword>
<dbReference type="InterPro" id="IPR014729">
    <property type="entry name" value="Rossmann-like_a/b/a_fold"/>
</dbReference>
<organism evidence="11 12">
    <name type="scientific">Candidatus Nitrospira nitrificans</name>
    <dbReference type="NCBI Taxonomy" id="1742973"/>
    <lineage>
        <taxon>Bacteria</taxon>
        <taxon>Pseudomonadati</taxon>
        <taxon>Nitrospirota</taxon>
        <taxon>Nitrospiria</taxon>
        <taxon>Nitrospirales</taxon>
        <taxon>Nitrospiraceae</taxon>
        <taxon>Nitrospira</taxon>
    </lineage>
</organism>
<sequence>MCGIAGLVYQGVSPQSAELAVRRMISSQRHRGPDGEGFYDGNGASLGHCRLSVIDLTEAGHQPMADREGRYWITYNGEIYNYLELGTELRNLGFRFKGRSDTEVLLAAYCQWGEKCLDRLRGMFAFAIWDERTGCLFAARDRLGIKPFHYCVDEDTKFAFASELKALLEFLPQRSANLQLATEFLAWNLLDHEAADTMVTGIKRLPPGHAMTWQKGAGLRLWRYWQVSISEDLETAPERKTKLIDEFRLRFEETVALHLRSDVPVGTCLSGGLDSSAIACVVNAELHRRGVSGENLQHTFSACFDDPRLDERRYIESVATATCCKTHFVFPTGERMLEDIDRWLWHQEEPVGSSSAYAQYCVARLAREQGVKVLLDGQGADEQLAGYRKYILAYIGQLLKSRRFGLAIRETIAFFGSPEILRTSRLADGRRYLFGSVPEFDQLRHNKVQMLRPATLGIGNSLGRRLGADLTRYSLPILLRQEDRNTMAFGIESRVPFVDHIFVEWLATLPADMRLSAGWTKCILRDGLAGVLPDLVRHRKSKLGFETPETAWLKGPLADWLRDTLHAPRFLADLVDLEGVRRLLNQRDGGDPFLSRQNLLFRLAIYESWARQFLQPISK</sequence>
<comment type="catalytic activity">
    <reaction evidence="7">
        <text>L-aspartate + L-glutamine + ATP + H2O = L-asparagine + L-glutamate + AMP + diphosphate + H(+)</text>
        <dbReference type="Rhea" id="RHEA:12228"/>
        <dbReference type="ChEBI" id="CHEBI:15377"/>
        <dbReference type="ChEBI" id="CHEBI:15378"/>
        <dbReference type="ChEBI" id="CHEBI:29985"/>
        <dbReference type="ChEBI" id="CHEBI:29991"/>
        <dbReference type="ChEBI" id="CHEBI:30616"/>
        <dbReference type="ChEBI" id="CHEBI:33019"/>
        <dbReference type="ChEBI" id="CHEBI:58048"/>
        <dbReference type="ChEBI" id="CHEBI:58359"/>
        <dbReference type="ChEBI" id="CHEBI:456215"/>
        <dbReference type="EC" id="6.3.5.4"/>
    </reaction>
</comment>
<dbReference type="Gene3D" id="3.40.50.620">
    <property type="entry name" value="HUPs"/>
    <property type="match status" value="1"/>
</dbReference>
<dbReference type="SUPFAM" id="SSF56235">
    <property type="entry name" value="N-terminal nucleophile aminohydrolases (Ntn hydrolases)"/>
    <property type="match status" value="1"/>
</dbReference>
<evidence type="ECO:0000313" key="11">
    <source>
        <dbReference type="EMBL" id="CUS34212.1"/>
    </source>
</evidence>
<dbReference type="PANTHER" id="PTHR43284:SF1">
    <property type="entry name" value="ASPARAGINE SYNTHETASE"/>
    <property type="match status" value="1"/>
</dbReference>
<dbReference type="InterPro" id="IPR029055">
    <property type="entry name" value="Ntn_hydrolases_N"/>
</dbReference>
<dbReference type="GO" id="GO:0005524">
    <property type="term" value="F:ATP binding"/>
    <property type="evidence" value="ECO:0007669"/>
    <property type="project" value="UniProtKB-KW"/>
</dbReference>
<feature type="domain" description="Glutamine amidotransferase type-2" evidence="10">
    <location>
        <begin position="2"/>
        <end position="216"/>
    </location>
</feature>
<evidence type="ECO:0000256" key="5">
    <source>
        <dbReference type="ARBA" id="ARBA00022840"/>
    </source>
</evidence>
<evidence type="ECO:0000256" key="3">
    <source>
        <dbReference type="ARBA" id="ARBA00012737"/>
    </source>
</evidence>
<dbReference type="PIRSF" id="PIRSF001589">
    <property type="entry name" value="Asn_synthetase_glu-h"/>
    <property type="match status" value="1"/>
</dbReference>
<keyword evidence="12" id="KW-1185">Reference proteome</keyword>
<evidence type="ECO:0000256" key="2">
    <source>
        <dbReference type="ARBA" id="ARBA00005752"/>
    </source>
</evidence>
<keyword evidence="5 9" id="KW-0067">ATP-binding</keyword>
<dbReference type="InterPro" id="IPR051786">
    <property type="entry name" value="ASN_synthetase/amidase"/>
</dbReference>
<gene>
    <name evidence="11" type="primary">asnB</name>
    <name evidence="11" type="ORF">COMA2_160037</name>
</gene>
<evidence type="ECO:0000256" key="1">
    <source>
        <dbReference type="ARBA" id="ARBA00005187"/>
    </source>
</evidence>